<evidence type="ECO:0000313" key="2">
    <source>
        <dbReference type="Proteomes" id="UP000570361"/>
    </source>
</evidence>
<name>A0A7W5FRC0_9BACL</name>
<proteinExistence type="predicted"/>
<dbReference type="RefSeq" id="WP_183604404.1">
    <property type="nucleotide sequence ID" value="NZ_JACHXK010000030.1"/>
</dbReference>
<organism evidence="1 2">
    <name type="scientific">Paenibacillus phyllosphaerae</name>
    <dbReference type="NCBI Taxonomy" id="274593"/>
    <lineage>
        <taxon>Bacteria</taxon>
        <taxon>Bacillati</taxon>
        <taxon>Bacillota</taxon>
        <taxon>Bacilli</taxon>
        <taxon>Bacillales</taxon>
        <taxon>Paenibacillaceae</taxon>
        <taxon>Paenibacillus</taxon>
    </lineage>
</organism>
<accession>A0A7W5FRC0</accession>
<comment type="caution">
    <text evidence="1">The sequence shown here is derived from an EMBL/GenBank/DDBJ whole genome shotgun (WGS) entry which is preliminary data.</text>
</comment>
<sequence length="59" mass="6799">MSESLITSLDKKAIEIWNERLAQGIERQHSVDVILASIEQQITTQLGTEIEILRKMYVK</sequence>
<dbReference type="AlphaFoldDB" id="A0A7W5FRC0"/>
<keyword evidence="2" id="KW-1185">Reference proteome</keyword>
<reference evidence="1 2" key="1">
    <citation type="submission" date="2020-08" db="EMBL/GenBank/DDBJ databases">
        <title>Genomic Encyclopedia of Type Strains, Phase III (KMG-III): the genomes of soil and plant-associated and newly described type strains.</title>
        <authorList>
            <person name="Whitman W."/>
        </authorList>
    </citation>
    <scope>NUCLEOTIDE SEQUENCE [LARGE SCALE GENOMIC DNA]</scope>
    <source>
        <strain evidence="1 2">CECT 5862</strain>
    </source>
</reference>
<evidence type="ECO:0000313" key="1">
    <source>
        <dbReference type="EMBL" id="MBB3114370.1"/>
    </source>
</evidence>
<protein>
    <submittedName>
        <fullName evidence="1">Uncharacterized protein</fullName>
    </submittedName>
</protein>
<gene>
    <name evidence="1" type="ORF">FHS18_006491</name>
</gene>
<dbReference type="EMBL" id="JACHXK010000030">
    <property type="protein sequence ID" value="MBB3114370.1"/>
    <property type="molecule type" value="Genomic_DNA"/>
</dbReference>
<dbReference type="Proteomes" id="UP000570361">
    <property type="component" value="Unassembled WGS sequence"/>
</dbReference>